<reference evidence="4 5" key="1">
    <citation type="submission" date="2024-11" db="EMBL/GenBank/DDBJ databases">
        <authorList>
            <person name="Heng Y.C."/>
            <person name="Lim A.C.H."/>
            <person name="Lee J.K.Y."/>
            <person name="Kittelmann S."/>
        </authorList>
    </citation>
    <scope>NUCLEOTIDE SEQUENCE [LARGE SCALE GENOMIC DNA]</scope>
    <source>
        <strain evidence="4 5">WILCCON 0114</strain>
    </source>
</reference>
<feature type="domain" description="HTH tetR-type" evidence="3">
    <location>
        <begin position="11"/>
        <end position="71"/>
    </location>
</feature>
<sequence>MKVTQRQIQKEQTRKRILKAAYDEFGKRGIMATRTSDVAKAAGVSHGTIFAHFKTQEELITAVIQNFDERITKRTHELAENCSGVREVLSSQLQGIKEFEAFYTRLIVEIRLLPEASRTMFVALQSSMSFHLNKVLQQEIDKEEIVDLPIYFIFNTWNGLINYYLVNSDLFAPGESVIDRYGDELLDNFMKLINCKKVKYK</sequence>
<gene>
    <name evidence="4" type="ORF">ACJDT4_09940</name>
</gene>
<dbReference type="PANTHER" id="PTHR43479:SF11">
    <property type="entry name" value="ACREF_ENVCD OPERON REPRESSOR-RELATED"/>
    <property type="match status" value="1"/>
</dbReference>
<proteinExistence type="predicted"/>
<dbReference type="RefSeq" id="WP_406787403.1">
    <property type="nucleotide sequence ID" value="NZ_JBJIAA010000007.1"/>
</dbReference>
<dbReference type="InterPro" id="IPR001647">
    <property type="entry name" value="HTH_TetR"/>
</dbReference>
<evidence type="ECO:0000256" key="1">
    <source>
        <dbReference type="ARBA" id="ARBA00023125"/>
    </source>
</evidence>
<comment type="caution">
    <text evidence="4">The sequence shown here is derived from an EMBL/GenBank/DDBJ whole genome shotgun (WGS) entry which is preliminary data.</text>
</comment>
<dbReference type="InterPro" id="IPR050624">
    <property type="entry name" value="HTH-type_Tx_Regulator"/>
</dbReference>
<evidence type="ECO:0000256" key="2">
    <source>
        <dbReference type="PROSITE-ProRule" id="PRU00335"/>
    </source>
</evidence>
<dbReference type="PRINTS" id="PR00455">
    <property type="entry name" value="HTHTETR"/>
</dbReference>
<evidence type="ECO:0000313" key="5">
    <source>
        <dbReference type="Proteomes" id="UP001623592"/>
    </source>
</evidence>
<keyword evidence="5" id="KW-1185">Reference proteome</keyword>
<organism evidence="4 5">
    <name type="scientific">Clostridium neuense</name>
    <dbReference type="NCBI Taxonomy" id="1728934"/>
    <lineage>
        <taxon>Bacteria</taxon>
        <taxon>Bacillati</taxon>
        <taxon>Bacillota</taxon>
        <taxon>Clostridia</taxon>
        <taxon>Eubacteriales</taxon>
        <taxon>Clostridiaceae</taxon>
        <taxon>Clostridium</taxon>
    </lineage>
</organism>
<dbReference type="PROSITE" id="PS50977">
    <property type="entry name" value="HTH_TETR_2"/>
    <property type="match status" value="1"/>
</dbReference>
<name>A0ABW8TFI3_9CLOT</name>
<dbReference type="InterPro" id="IPR009057">
    <property type="entry name" value="Homeodomain-like_sf"/>
</dbReference>
<keyword evidence="1 2" id="KW-0238">DNA-binding</keyword>
<accession>A0ABW8TFI3</accession>
<dbReference type="EMBL" id="JBJIAA010000007">
    <property type="protein sequence ID" value="MFL0250740.1"/>
    <property type="molecule type" value="Genomic_DNA"/>
</dbReference>
<feature type="DNA-binding region" description="H-T-H motif" evidence="2">
    <location>
        <begin position="34"/>
        <end position="53"/>
    </location>
</feature>
<protein>
    <submittedName>
        <fullName evidence="4">TetR/AcrR family transcriptional regulator</fullName>
    </submittedName>
</protein>
<dbReference type="Pfam" id="PF00440">
    <property type="entry name" value="TetR_N"/>
    <property type="match status" value="1"/>
</dbReference>
<dbReference type="SUPFAM" id="SSF46689">
    <property type="entry name" value="Homeodomain-like"/>
    <property type="match status" value="1"/>
</dbReference>
<evidence type="ECO:0000313" key="4">
    <source>
        <dbReference type="EMBL" id="MFL0250740.1"/>
    </source>
</evidence>
<dbReference type="Gene3D" id="1.10.357.10">
    <property type="entry name" value="Tetracycline Repressor, domain 2"/>
    <property type="match status" value="1"/>
</dbReference>
<evidence type="ECO:0000259" key="3">
    <source>
        <dbReference type="PROSITE" id="PS50977"/>
    </source>
</evidence>
<dbReference type="PANTHER" id="PTHR43479">
    <property type="entry name" value="ACREF/ENVCD OPERON REPRESSOR-RELATED"/>
    <property type="match status" value="1"/>
</dbReference>
<dbReference type="Proteomes" id="UP001623592">
    <property type="component" value="Unassembled WGS sequence"/>
</dbReference>